<comment type="caution">
    <text evidence="3">The sequence shown here is derived from an EMBL/GenBank/DDBJ whole genome shotgun (WGS) entry which is preliminary data.</text>
</comment>
<proteinExistence type="predicted"/>
<accession>A0ABT5L3K7</accession>
<dbReference type="SMART" id="SM00672">
    <property type="entry name" value="CAP10"/>
    <property type="match status" value="1"/>
</dbReference>
<dbReference type="EMBL" id="JAQQXP010000001">
    <property type="protein sequence ID" value="MDC8831086.1"/>
    <property type="molecule type" value="Genomic_DNA"/>
</dbReference>
<evidence type="ECO:0000313" key="4">
    <source>
        <dbReference type="Proteomes" id="UP001218788"/>
    </source>
</evidence>
<keyword evidence="4" id="KW-1185">Reference proteome</keyword>
<dbReference type="InterPro" id="IPR051091">
    <property type="entry name" value="O-Glucosyltr/Glycosyltrsf_90"/>
</dbReference>
<sequence length="280" mass="32940">MQTPKEIYTQHVISLISQPNVKIDLSLYSWHGSTTVVCKSVDFTTFDATYKINPVDVMSFTNDLCTHFHENLNIKRITKSVDINLHEYHFVIETIRDIYSGIIDQLLADDEMPSSNKMVSFGFLGKQNSKPQRVQYIKMCESSPYIDYINTERFSWLDRKGKNFTSVLNLKGNYKYFFDLKGHTYSTKSYLFLASKRVFFSSEHNEKLWWEKQYLKPWENYIPVKSDLSDLKEKYELIESDPTLYDHIVSNNLSLINNELSKEAVLRNLVKEIIKNVELY</sequence>
<keyword evidence="1 3" id="KW-0808">Transferase</keyword>
<reference evidence="3 4" key="1">
    <citation type="submission" date="2022-10" db="EMBL/GenBank/DDBJ databases">
        <title>Alteromonas sp. chi3 Genome sequencing.</title>
        <authorList>
            <person name="Park S."/>
        </authorList>
    </citation>
    <scope>NUCLEOTIDE SEQUENCE [LARGE SCALE GENOMIC DNA]</scope>
    <source>
        <strain evidence="4">chi3</strain>
    </source>
</reference>
<dbReference type="RefSeq" id="WP_273640167.1">
    <property type="nucleotide sequence ID" value="NZ_JAQQXP010000001.1"/>
</dbReference>
<protein>
    <submittedName>
        <fullName evidence="3">Glycosyl transferase family 90</fullName>
    </submittedName>
</protein>
<feature type="domain" description="Glycosyl transferase CAP10" evidence="2">
    <location>
        <begin position="51"/>
        <end position="273"/>
    </location>
</feature>
<evidence type="ECO:0000259" key="2">
    <source>
        <dbReference type="SMART" id="SM00672"/>
    </source>
</evidence>
<name>A0ABT5L3K7_9ALTE</name>
<dbReference type="GO" id="GO:0016740">
    <property type="term" value="F:transferase activity"/>
    <property type="evidence" value="ECO:0007669"/>
    <property type="project" value="UniProtKB-KW"/>
</dbReference>
<organism evidence="3 4">
    <name type="scientific">Alteromonas gilva</name>
    <dbReference type="NCBI Taxonomy" id="2987522"/>
    <lineage>
        <taxon>Bacteria</taxon>
        <taxon>Pseudomonadati</taxon>
        <taxon>Pseudomonadota</taxon>
        <taxon>Gammaproteobacteria</taxon>
        <taxon>Alteromonadales</taxon>
        <taxon>Alteromonadaceae</taxon>
        <taxon>Alteromonas/Salinimonas group</taxon>
        <taxon>Alteromonas</taxon>
    </lineage>
</organism>
<dbReference type="Pfam" id="PF05686">
    <property type="entry name" value="Glyco_transf_90"/>
    <property type="match status" value="1"/>
</dbReference>
<evidence type="ECO:0000256" key="1">
    <source>
        <dbReference type="ARBA" id="ARBA00022679"/>
    </source>
</evidence>
<dbReference type="InterPro" id="IPR006598">
    <property type="entry name" value="CAP10"/>
</dbReference>
<dbReference type="PANTHER" id="PTHR12203:SF35">
    <property type="entry name" value="PROTEIN O-GLUCOSYLTRANSFERASE 1"/>
    <property type="match status" value="1"/>
</dbReference>
<evidence type="ECO:0000313" key="3">
    <source>
        <dbReference type="EMBL" id="MDC8831086.1"/>
    </source>
</evidence>
<dbReference type="PANTHER" id="PTHR12203">
    <property type="entry name" value="KDEL LYS-ASP-GLU-LEU CONTAINING - RELATED"/>
    <property type="match status" value="1"/>
</dbReference>
<dbReference type="Proteomes" id="UP001218788">
    <property type="component" value="Unassembled WGS sequence"/>
</dbReference>
<gene>
    <name evidence="3" type="ORF">OIK42_09955</name>
</gene>